<keyword evidence="5" id="KW-1185">Reference proteome</keyword>
<feature type="signal peptide" evidence="1">
    <location>
        <begin position="1"/>
        <end position="15"/>
    </location>
</feature>
<reference evidence="3 5" key="2">
    <citation type="submission" date="2018-11" db="EMBL/GenBank/DDBJ databases">
        <authorList>
            <consortium name="Pathogen Informatics"/>
        </authorList>
    </citation>
    <scope>NUCLEOTIDE SEQUENCE [LARGE SCALE GENOMIC DNA]</scope>
</reference>
<dbReference type="OrthoDB" id="5872752at2759"/>
<accession>A0A0N4UCI0</accession>
<dbReference type="Proteomes" id="UP000038040">
    <property type="component" value="Unplaced"/>
</dbReference>
<feature type="domain" description="Domain of unknown function DB" evidence="2">
    <location>
        <begin position="146"/>
        <end position="244"/>
    </location>
</feature>
<dbReference type="Pfam" id="PF01682">
    <property type="entry name" value="DB"/>
    <property type="match status" value="1"/>
</dbReference>
<protein>
    <submittedName>
        <fullName evidence="6">DB domain-containing protein</fullName>
    </submittedName>
</protein>
<dbReference type="InterPro" id="IPR002602">
    <property type="entry name" value="DB"/>
</dbReference>
<keyword evidence="1" id="KW-0732">Signal</keyword>
<evidence type="ECO:0000313" key="5">
    <source>
        <dbReference type="Proteomes" id="UP000274756"/>
    </source>
</evidence>
<gene>
    <name evidence="3" type="ORF">DME_LOCUS8775</name>
</gene>
<organism evidence="4 6">
    <name type="scientific">Dracunculus medinensis</name>
    <name type="common">Guinea worm</name>
    <dbReference type="NCBI Taxonomy" id="318479"/>
    <lineage>
        <taxon>Eukaryota</taxon>
        <taxon>Metazoa</taxon>
        <taxon>Ecdysozoa</taxon>
        <taxon>Nematoda</taxon>
        <taxon>Chromadorea</taxon>
        <taxon>Rhabditida</taxon>
        <taxon>Spirurina</taxon>
        <taxon>Dracunculoidea</taxon>
        <taxon>Dracunculidae</taxon>
        <taxon>Dracunculus</taxon>
    </lineage>
</organism>
<dbReference type="AlphaFoldDB" id="A0A0N4UCI0"/>
<dbReference type="PANTHER" id="PTHR21679:SF5">
    <property type="entry name" value="DOMAIN OF UNKNOWN FUNCTION DB DOMAIN-CONTAINING PROTEIN"/>
    <property type="match status" value="1"/>
</dbReference>
<proteinExistence type="predicted"/>
<evidence type="ECO:0000313" key="3">
    <source>
        <dbReference type="EMBL" id="VDN58802.1"/>
    </source>
</evidence>
<evidence type="ECO:0000259" key="2">
    <source>
        <dbReference type="Pfam" id="PF01682"/>
    </source>
</evidence>
<evidence type="ECO:0000256" key="1">
    <source>
        <dbReference type="SAM" id="SignalP"/>
    </source>
</evidence>
<sequence length="250" mass="27951">MIIFLIVFSTQGNLAFDSINNQTIFDCNRVPISFCCTTRMQHECTSKCAFIECTPDFYKRSTKNEKYTRAPTMNRKIRNKFFLPPPPSTDTEALVDIESKDYDLESITSSDSDYRCDNFNSAKCGTAPYFTPCVPSFIADNRMRDCCRQKNLPLGCQNLCRYSVTVPEIKLAMDKALCGILHVAPIIECASAGHDNTQCCRYKGIAQKSGPQCEVFCRSGNGLYALGIQHLVCNKVMGELISCHHAGLIV</sequence>
<dbReference type="EMBL" id="UYYG01001172">
    <property type="protein sequence ID" value="VDN58802.1"/>
    <property type="molecule type" value="Genomic_DNA"/>
</dbReference>
<dbReference type="PANTHER" id="PTHR21679">
    <property type="entry name" value="DOMAIN OF UNKNOWN FUNCTION DB DOMAIN-CONTAINING PROTEIN-RELATED"/>
    <property type="match status" value="1"/>
</dbReference>
<dbReference type="WBParaSite" id="DME_0000497601-mRNA-1">
    <property type="protein sequence ID" value="DME_0000497601-mRNA-1"/>
    <property type="gene ID" value="DME_0000497601"/>
</dbReference>
<feature type="chain" id="PRO_5033229851" evidence="1">
    <location>
        <begin position="16"/>
        <end position="250"/>
    </location>
</feature>
<dbReference type="Proteomes" id="UP000274756">
    <property type="component" value="Unassembled WGS sequence"/>
</dbReference>
<evidence type="ECO:0000313" key="4">
    <source>
        <dbReference type="Proteomes" id="UP000038040"/>
    </source>
</evidence>
<reference evidence="6" key="1">
    <citation type="submission" date="2017-02" db="UniProtKB">
        <authorList>
            <consortium name="WormBaseParasite"/>
        </authorList>
    </citation>
    <scope>IDENTIFICATION</scope>
</reference>
<evidence type="ECO:0000313" key="6">
    <source>
        <dbReference type="WBParaSite" id="DME_0000497601-mRNA-1"/>
    </source>
</evidence>
<name>A0A0N4UCI0_DRAME</name>